<dbReference type="GO" id="GO:0006508">
    <property type="term" value="P:proteolysis"/>
    <property type="evidence" value="ECO:0007669"/>
    <property type="project" value="UniProtKB-KW"/>
</dbReference>
<dbReference type="SUPFAM" id="SSF55486">
    <property type="entry name" value="Metalloproteases ('zincins'), catalytic domain"/>
    <property type="match status" value="1"/>
</dbReference>
<evidence type="ECO:0000259" key="15">
    <source>
        <dbReference type="Pfam" id="PF11838"/>
    </source>
</evidence>
<protein>
    <recommendedName>
        <fullName evidence="5">Aminopeptidase N</fullName>
        <ecNumber evidence="4">3.4.11.2</ecNumber>
    </recommendedName>
    <alternativeName>
        <fullName evidence="12">Alanine aminopeptidase</fullName>
    </alternativeName>
    <alternativeName>
        <fullName evidence="13">Lysyl aminopeptidase</fullName>
    </alternativeName>
</protein>
<gene>
    <name evidence="17" type="ORF">SAMN04489747_4050</name>
</gene>
<dbReference type="InterPro" id="IPR024571">
    <property type="entry name" value="ERAP1-like_C_dom"/>
</dbReference>
<dbReference type="GO" id="GO:0016285">
    <property type="term" value="F:alanyl aminopeptidase activity"/>
    <property type="evidence" value="ECO:0007669"/>
    <property type="project" value="UniProtKB-EC"/>
</dbReference>
<dbReference type="PANTHER" id="PTHR11533:SF174">
    <property type="entry name" value="PUROMYCIN-SENSITIVE AMINOPEPTIDASE-RELATED"/>
    <property type="match status" value="1"/>
</dbReference>
<comment type="cofactor">
    <cofactor evidence="2">
        <name>Zn(2+)</name>
        <dbReference type="ChEBI" id="CHEBI:29105"/>
    </cofactor>
</comment>
<feature type="domain" description="Aminopeptidase N-like N-terminal" evidence="16">
    <location>
        <begin position="124"/>
        <end position="202"/>
    </location>
</feature>
<keyword evidence="7" id="KW-0645">Protease</keyword>
<dbReference type="Gene3D" id="1.10.390.10">
    <property type="entry name" value="Neutral Protease Domain 2"/>
    <property type="match status" value="1"/>
</dbReference>
<dbReference type="Pfam" id="PF01433">
    <property type="entry name" value="Peptidase_M1"/>
    <property type="match status" value="1"/>
</dbReference>
<dbReference type="InterPro" id="IPR027268">
    <property type="entry name" value="Peptidase_M4/M1_CTD_sf"/>
</dbReference>
<dbReference type="Gene3D" id="2.60.40.1730">
    <property type="entry name" value="tricorn interacting facor f3 domain"/>
    <property type="match status" value="1"/>
</dbReference>
<dbReference type="Proteomes" id="UP000198546">
    <property type="component" value="Chromosome i"/>
</dbReference>
<evidence type="ECO:0000256" key="13">
    <source>
        <dbReference type="ARBA" id="ARBA00031533"/>
    </source>
</evidence>
<dbReference type="AlphaFoldDB" id="A0A1G7EUY2"/>
<evidence type="ECO:0000256" key="2">
    <source>
        <dbReference type="ARBA" id="ARBA00001947"/>
    </source>
</evidence>
<dbReference type="GO" id="GO:0070006">
    <property type="term" value="F:metalloaminopeptidase activity"/>
    <property type="evidence" value="ECO:0007669"/>
    <property type="project" value="TreeGrafter"/>
</dbReference>
<evidence type="ECO:0000256" key="3">
    <source>
        <dbReference type="ARBA" id="ARBA00010136"/>
    </source>
</evidence>
<keyword evidence="10" id="KW-0862">Zinc</keyword>
<evidence type="ECO:0000256" key="8">
    <source>
        <dbReference type="ARBA" id="ARBA00022723"/>
    </source>
</evidence>
<evidence type="ECO:0000256" key="4">
    <source>
        <dbReference type="ARBA" id="ARBA00012564"/>
    </source>
</evidence>
<dbReference type="InterPro" id="IPR042097">
    <property type="entry name" value="Aminopeptidase_N-like_N_sf"/>
</dbReference>
<dbReference type="InterPro" id="IPR012778">
    <property type="entry name" value="Pept_M1_aminopeptidase"/>
</dbReference>
<dbReference type="GO" id="GO:0005737">
    <property type="term" value="C:cytoplasm"/>
    <property type="evidence" value="ECO:0007669"/>
    <property type="project" value="TreeGrafter"/>
</dbReference>
<feature type="domain" description="Peptidase M1 membrane alanine aminopeptidase" evidence="14">
    <location>
        <begin position="247"/>
        <end position="457"/>
    </location>
</feature>
<feature type="domain" description="ERAP1-like C-terminal" evidence="15">
    <location>
        <begin position="539"/>
        <end position="855"/>
    </location>
</feature>
<dbReference type="STRING" id="675864.SAMN04489747_4050"/>
<keyword evidence="18" id="KW-1185">Reference proteome</keyword>
<evidence type="ECO:0000313" key="17">
    <source>
        <dbReference type="EMBL" id="SDE67402.1"/>
    </source>
</evidence>
<dbReference type="Pfam" id="PF11838">
    <property type="entry name" value="ERAP1_C"/>
    <property type="match status" value="1"/>
</dbReference>
<sequence length="863" mass="95882">MEADSVFPDNLTRDEAAHRSSLVSTDSYQVLVDLSGRDHWGEALSEPDQVFTTTSTVRFTSQAGSTHIDAIAERIESATLDGRAVDTALFADSRLPLELTEGDHELTVVALHRYSRSGLGLHRFVDPADGLVYLYTQFEVSEARRMYACFEQPDLKATFELSVIAPSDWTVVSNAPAAQPERLDDALSRWDFTPTLRISTYITALVAGHYHRVVDTYSGPHGDVPLSLLCRRSVVPHLDTERLLSVTRAGFGVFEEHFGTPYPFGTYDQAFVPEYNMGAMENAGCVTLRDEYLFRSRVTQAAHTSRDNTILHELAHMWFGDLVTMTWWDDLWLNESFAEWASHFAQAEISDPVTPWATFCNSRKTWAYRQDQLPSTHPIAADMVDLEAVELNFDGITYAKGASALRQLVAFVGLEQFLTGVRAYFAEHAFGSTRLADLLSALTEASGRDLSDWSAQWLETSGVNTLSPRFETDDEGRFTSFAVAQDAPEQWPTLRSHRMAIGLYDLDGDRLTRTTRLEVDVVGALTEVPELVGRLQPDLVLLNDDDLTYAKVRLDPRSQQTLVEHVHHLESPLARAVCWGAAWDMCRDAELVADDYVELVLRGVGVESDLAAVQRTLGQAQAAVDLYAPRSSRDSLSRRLTAGLATLLVGAEPGSDHQLSLAQALARSVRTEVGAELLAGWLEGEEVPEGLVVDTDLRWLLLTHLCRLGHAGETAITAELHRDNTIAGAEKAAGARAARPDVEAKEAAWVLAVDDPDVPNETQHQICTRFWQVGQEELTTPYVDRYLQAVEDISASRGVWASKGLPLQNNVLEHLFPMTVADEDLVQRVEAWMGERQLSDPVRRVVGERLDDARRALRCRRAA</sequence>
<dbReference type="OrthoDB" id="3885507at2"/>
<evidence type="ECO:0000256" key="11">
    <source>
        <dbReference type="ARBA" id="ARBA00023049"/>
    </source>
</evidence>
<evidence type="ECO:0000256" key="6">
    <source>
        <dbReference type="ARBA" id="ARBA00022438"/>
    </source>
</evidence>
<keyword evidence="8" id="KW-0479">Metal-binding</keyword>
<dbReference type="GO" id="GO:0016020">
    <property type="term" value="C:membrane"/>
    <property type="evidence" value="ECO:0007669"/>
    <property type="project" value="TreeGrafter"/>
</dbReference>
<evidence type="ECO:0000259" key="14">
    <source>
        <dbReference type="Pfam" id="PF01433"/>
    </source>
</evidence>
<evidence type="ECO:0000256" key="12">
    <source>
        <dbReference type="ARBA" id="ARBA00029811"/>
    </source>
</evidence>
<dbReference type="RefSeq" id="WP_090595985.1">
    <property type="nucleotide sequence ID" value="NZ_LT629688.1"/>
</dbReference>
<dbReference type="SUPFAM" id="SSF63737">
    <property type="entry name" value="Leukotriene A4 hydrolase N-terminal domain"/>
    <property type="match status" value="1"/>
</dbReference>
<evidence type="ECO:0000256" key="7">
    <source>
        <dbReference type="ARBA" id="ARBA00022670"/>
    </source>
</evidence>
<evidence type="ECO:0000259" key="16">
    <source>
        <dbReference type="Pfam" id="PF17900"/>
    </source>
</evidence>
<dbReference type="EC" id="3.4.11.2" evidence="4"/>
<keyword evidence="9" id="KW-0378">Hydrolase</keyword>
<dbReference type="Pfam" id="PF17900">
    <property type="entry name" value="Peptidase_M1_N"/>
    <property type="match status" value="1"/>
</dbReference>
<dbReference type="GO" id="GO:0005615">
    <property type="term" value="C:extracellular space"/>
    <property type="evidence" value="ECO:0007669"/>
    <property type="project" value="TreeGrafter"/>
</dbReference>
<dbReference type="InterPro" id="IPR050344">
    <property type="entry name" value="Peptidase_M1_aminopeptidases"/>
</dbReference>
<keyword evidence="11" id="KW-0482">Metalloprotease</keyword>
<comment type="catalytic activity">
    <reaction evidence="1">
        <text>Release of an N-terminal amino acid, Xaa-|-Yaa- from a peptide, amide or arylamide. Xaa is preferably Ala, but may be most amino acids including Pro (slow action). When a terminal hydrophobic residue is followed by a prolyl residue, the two may be released as an intact Xaa-Pro dipeptide.</text>
        <dbReference type="EC" id="3.4.11.2"/>
    </reaction>
</comment>
<dbReference type="InterPro" id="IPR001930">
    <property type="entry name" value="Peptidase_M1"/>
</dbReference>
<dbReference type="EMBL" id="LT629688">
    <property type="protein sequence ID" value="SDE67402.1"/>
    <property type="molecule type" value="Genomic_DNA"/>
</dbReference>
<dbReference type="GO" id="GO:0008270">
    <property type="term" value="F:zinc ion binding"/>
    <property type="evidence" value="ECO:0007669"/>
    <property type="project" value="InterPro"/>
</dbReference>
<dbReference type="FunFam" id="1.10.390.10:FF:000004">
    <property type="entry name" value="Aminopeptidase N"/>
    <property type="match status" value="1"/>
</dbReference>
<evidence type="ECO:0000256" key="9">
    <source>
        <dbReference type="ARBA" id="ARBA00022801"/>
    </source>
</evidence>
<dbReference type="NCBIfam" id="TIGR02412">
    <property type="entry name" value="pepN_strep_liv"/>
    <property type="match status" value="1"/>
</dbReference>
<dbReference type="PRINTS" id="PR00756">
    <property type="entry name" value="ALADIPTASE"/>
</dbReference>
<evidence type="ECO:0000256" key="10">
    <source>
        <dbReference type="ARBA" id="ARBA00022833"/>
    </source>
</evidence>
<dbReference type="InterPro" id="IPR045357">
    <property type="entry name" value="Aminopeptidase_N-like_N"/>
</dbReference>
<dbReference type="GO" id="GO:0043171">
    <property type="term" value="P:peptide catabolic process"/>
    <property type="evidence" value="ECO:0007669"/>
    <property type="project" value="TreeGrafter"/>
</dbReference>
<dbReference type="GO" id="GO:0042277">
    <property type="term" value="F:peptide binding"/>
    <property type="evidence" value="ECO:0007669"/>
    <property type="project" value="TreeGrafter"/>
</dbReference>
<dbReference type="CDD" id="cd09602">
    <property type="entry name" value="M1_APN"/>
    <property type="match status" value="1"/>
</dbReference>
<reference evidence="17 18" key="1">
    <citation type="submission" date="2016-10" db="EMBL/GenBank/DDBJ databases">
        <authorList>
            <person name="de Groot N.N."/>
        </authorList>
    </citation>
    <scope>NUCLEOTIDE SEQUENCE [LARGE SCALE GENOMIC DNA]</scope>
    <source>
        <strain evidence="17 18">MON 2.2</strain>
    </source>
</reference>
<keyword evidence="6 17" id="KW-0031">Aminopeptidase</keyword>
<dbReference type="InterPro" id="IPR014782">
    <property type="entry name" value="Peptidase_M1_dom"/>
</dbReference>
<accession>A0A1G7EUY2</accession>
<comment type="similarity">
    <text evidence="3">Belongs to the peptidase M1 family.</text>
</comment>
<name>A0A1G7EUY2_9ACTN</name>
<evidence type="ECO:0000313" key="18">
    <source>
        <dbReference type="Proteomes" id="UP000198546"/>
    </source>
</evidence>
<evidence type="ECO:0000256" key="5">
    <source>
        <dbReference type="ARBA" id="ARBA00015611"/>
    </source>
</evidence>
<proteinExistence type="inferred from homology"/>
<evidence type="ECO:0000256" key="1">
    <source>
        <dbReference type="ARBA" id="ARBA00000098"/>
    </source>
</evidence>
<dbReference type="PANTHER" id="PTHR11533">
    <property type="entry name" value="PROTEASE M1 ZINC METALLOPROTEASE"/>
    <property type="match status" value="1"/>
</dbReference>
<organism evidence="17 18">
    <name type="scientific">Auraticoccus monumenti</name>
    <dbReference type="NCBI Taxonomy" id="675864"/>
    <lineage>
        <taxon>Bacteria</taxon>
        <taxon>Bacillati</taxon>
        <taxon>Actinomycetota</taxon>
        <taxon>Actinomycetes</taxon>
        <taxon>Propionibacteriales</taxon>
        <taxon>Propionibacteriaceae</taxon>
        <taxon>Auraticoccus</taxon>
    </lineage>
</organism>